<feature type="transmembrane region" description="Helical" evidence="2">
    <location>
        <begin position="414"/>
        <end position="436"/>
    </location>
</feature>
<keyword evidence="2" id="KW-1133">Transmembrane helix</keyword>
<name>A0A8T0ZKW8_9STRA</name>
<feature type="compositionally biased region" description="Polar residues" evidence="1">
    <location>
        <begin position="630"/>
        <end position="650"/>
    </location>
</feature>
<dbReference type="VEuPathDB" id="FungiDB:PC110_g4098"/>
<dbReference type="AlphaFoldDB" id="A0A8T0ZKW8"/>
<feature type="compositionally biased region" description="Basic and acidic residues" evidence="1">
    <location>
        <begin position="619"/>
        <end position="629"/>
    </location>
</feature>
<evidence type="ECO:0000313" key="4">
    <source>
        <dbReference type="Proteomes" id="UP000735874"/>
    </source>
</evidence>
<evidence type="ECO:0000256" key="2">
    <source>
        <dbReference type="SAM" id="Phobius"/>
    </source>
</evidence>
<gene>
    <name evidence="3" type="ORF">PC113_g5754</name>
</gene>
<feature type="region of interest" description="Disordered" evidence="1">
    <location>
        <begin position="580"/>
        <end position="650"/>
    </location>
</feature>
<protein>
    <submittedName>
        <fullName evidence="3">Uncharacterized protein</fullName>
    </submittedName>
</protein>
<dbReference type="EMBL" id="RCMG01000113">
    <property type="protein sequence ID" value="KAG2863034.1"/>
    <property type="molecule type" value="Genomic_DNA"/>
</dbReference>
<sequence length="650" mass="70499">MWLEQTSFSLYETKKSLSASTACSATMVTFKMDRSTTYCYYISEKHSQEQPVEDDVLVHDQGSSCPITIRVDIADELEKNALIPLRYTATLDTSSADANFEFPDPIVRVPVPDYLLGHTNTSTESSSSTNETTYDVAVANVVMCDWRSCDLFSTASESSTYYSSSNNPNDFTDNVAVFGSEELVIPKDGKYTGYVHLVVNIAGNSRADFVTFFPVQIGDVAGTTPSSITTDGTTTYCWTSKDVSVFDPSVSGDLTIRTGEFCPGTMSMSLSSTEVNVGDTIDIAWMLDMSDSSTDDSMLIAEVSSTDAIKNPRTDIYSVVPVSVFSGCQRNLAGANCSTYTGDDSSTFAIAEFDDMNLTSDAVSYSTSYTFENSGQYTMFGRVAMVTVDGERIDMAIYSSVTVSVDGGSGGSNLFLYVGIGIGAAILLAGMFFCYMKKRHNNVSTKDIPFRQPVSGLERASDYTMASSNFLSHKTPAQLQGLDMSGDYSANNAAPSYLAVNAADSGVFDKTIRAEPGQMAESVESSESFSLNPYDRASFAGLSDDVASSRPSDISKFSFQSGYDDESEWDYDTRQLRGVDRGSDFSDFSSDPGTSLPASGTYEMGRATNMPILEEDYLDEPHDFNKDHQPNQSSSTIDPRSTTSSGWTVN</sequence>
<evidence type="ECO:0000313" key="3">
    <source>
        <dbReference type="EMBL" id="KAG2863034.1"/>
    </source>
</evidence>
<dbReference type="Proteomes" id="UP000735874">
    <property type="component" value="Unassembled WGS sequence"/>
</dbReference>
<comment type="caution">
    <text evidence="3">The sequence shown here is derived from an EMBL/GenBank/DDBJ whole genome shotgun (WGS) entry which is preliminary data.</text>
</comment>
<proteinExistence type="predicted"/>
<keyword evidence="2" id="KW-0472">Membrane</keyword>
<reference evidence="3" key="1">
    <citation type="submission" date="2018-10" db="EMBL/GenBank/DDBJ databases">
        <title>Effector identification in a new, highly contiguous assembly of the strawberry crown rot pathogen Phytophthora cactorum.</title>
        <authorList>
            <person name="Armitage A.D."/>
            <person name="Nellist C.F."/>
            <person name="Bates H."/>
            <person name="Vickerstaff R.J."/>
            <person name="Harrison R.J."/>
        </authorList>
    </citation>
    <scope>NUCLEOTIDE SEQUENCE</scope>
    <source>
        <strain evidence="3">15-7</strain>
    </source>
</reference>
<accession>A0A8T0ZKW8</accession>
<evidence type="ECO:0000256" key="1">
    <source>
        <dbReference type="SAM" id="MobiDB-lite"/>
    </source>
</evidence>
<keyword evidence="2" id="KW-0812">Transmembrane</keyword>
<organism evidence="3 4">
    <name type="scientific">Phytophthora cactorum</name>
    <dbReference type="NCBI Taxonomy" id="29920"/>
    <lineage>
        <taxon>Eukaryota</taxon>
        <taxon>Sar</taxon>
        <taxon>Stramenopiles</taxon>
        <taxon>Oomycota</taxon>
        <taxon>Peronosporomycetes</taxon>
        <taxon>Peronosporales</taxon>
        <taxon>Peronosporaceae</taxon>
        <taxon>Phytophthora</taxon>
    </lineage>
</organism>